<reference evidence="2 3" key="1">
    <citation type="journal article" date="2019" name="Int. J. Syst. Evol. Microbiol.">
        <title>The Global Catalogue of Microorganisms (GCM) 10K type strain sequencing project: providing services to taxonomists for standard genome sequencing and annotation.</title>
        <authorList>
            <consortium name="The Broad Institute Genomics Platform"/>
            <consortium name="The Broad Institute Genome Sequencing Center for Infectious Disease"/>
            <person name="Wu L."/>
            <person name="Ma J."/>
        </authorList>
    </citation>
    <scope>NUCLEOTIDE SEQUENCE [LARGE SCALE GENOMIC DNA]</scope>
    <source>
        <strain evidence="2 3">JCM 11896</strain>
    </source>
</reference>
<evidence type="ECO:0008006" key="4">
    <source>
        <dbReference type="Google" id="ProtNLM"/>
    </source>
</evidence>
<evidence type="ECO:0000313" key="2">
    <source>
        <dbReference type="EMBL" id="GAA1392828.1"/>
    </source>
</evidence>
<dbReference type="RefSeq" id="WP_344024415.1">
    <property type="nucleotide sequence ID" value="NZ_BAAAJK010000020.1"/>
</dbReference>
<gene>
    <name evidence="2" type="ORF">GCM10009613_38510</name>
</gene>
<keyword evidence="3" id="KW-1185">Reference proteome</keyword>
<dbReference type="Proteomes" id="UP001501414">
    <property type="component" value="Unassembled WGS sequence"/>
</dbReference>
<feature type="transmembrane region" description="Helical" evidence="1">
    <location>
        <begin position="116"/>
        <end position="137"/>
    </location>
</feature>
<dbReference type="EMBL" id="BAAAJK010000020">
    <property type="protein sequence ID" value="GAA1392828.1"/>
    <property type="molecule type" value="Genomic_DNA"/>
</dbReference>
<keyword evidence="1" id="KW-1133">Transmembrane helix</keyword>
<organism evidence="2 3">
    <name type="scientific">Pseudonocardia kongjuensis</name>
    <dbReference type="NCBI Taxonomy" id="102227"/>
    <lineage>
        <taxon>Bacteria</taxon>
        <taxon>Bacillati</taxon>
        <taxon>Actinomycetota</taxon>
        <taxon>Actinomycetes</taxon>
        <taxon>Pseudonocardiales</taxon>
        <taxon>Pseudonocardiaceae</taxon>
        <taxon>Pseudonocardia</taxon>
    </lineage>
</organism>
<keyword evidence="1" id="KW-0812">Transmembrane</keyword>
<feature type="transmembrane region" description="Helical" evidence="1">
    <location>
        <begin position="85"/>
        <end position="104"/>
    </location>
</feature>
<feature type="transmembrane region" description="Helical" evidence="1">
    <location>
        <begin position="28"/>
        <end position="48"/>
    </location>
</feature>
<protein>
    <recommendedName>
        <fullName evidence="4">ATP synthase protein I</fullName>
    </recommendedName>
</protein>
<name>A0ABN1XY58_9PSEU</name>
<accession>A0ABN1XY58</accession>
<evidence type="ECO:0000313" key="3">
    <source>
        <dbReference type="Proteomes" id="UP001501414"/>
    </source>
</evidence>
<proteinExistence type="predicted"/>
<sequence>MWRSRRPELVVGHEQAMRRMSASMARNATLLAVLVGVGCVIAFTLLAGRPGLNGAAIGALTSTVFGLVTSFLVRGTAEIPPRFVMLASVTGWLTKSLILFGVLFTLGGVPWLDRNALVVTVLLGMIATAAGEAWAVYRLRILVGEVPAGPAA</sequence>
<feature type="transmembrane region" description="Helical" evidence="1">
    <location>
        <begin position="54"/>
        <end position="73"/>
    </location>
</feature>
<comment type="caution">
    <text evidence="2">The sequence shown here is derived from an EMBL/GenBank/DDBJ whole genome shotgun (WGS) entry which is preliminary data.</text>
</comment>
<evidence type="ECO:0000256" key="1">
    <source>
        <dbReference type="SAM" id="Phobius"/>
    </source>
</evidence>
<keyword evidence="1" id="KW-0472">Membrane</keyword>